<reference evidence="2" key="1">
    <citation type="journal article" date="2018" name="Genome Announc.">
        <title>Complete Genome Sequence of the Methanococcus maripaludis Type Strain JJ (DSM 2067), a Model for Selenoprotein Synthesis in Archaea.</title>
        <authorList>
            <person name="Poehlein A."/>
            <person name="Heym D."/>
            <person name="Quitzke V."/>
            <person name="Fersch J."/>
            <person name="Daniel R."/>
            <person name="Rother M."/>
        </authorList>
    </citation>
    <scope>NUCLEOTIDE SEQUENCE [LARGE SCALE GENOMIC DNA]</scope>
    <source>
        <strain evidence="2">DSM 2067</strain>
    </source>
</reference>
<dbReference type="AlphaFoldDB" id="A0A2L1C9U1"/>
<dbReference type="EMBL" id="CP026606">
    <property type="protein sequence ID" value="AVB76099.1"/>
    <property type="molecule type" value="Genomic_DNA"/>
</dbReference>
<sequence>MYETFCPLSDKYVENPKRRILIDRVYITLQIPFLWSILGNHFRKDIYEDLNHRFPQFVKRMVEKSGTKKTATFHFQVPTEMRSGKPVEEDLDGKEVASIAISMKSPHIARGYFNMNRVYLLKKGIDPYEDSFRDDNVLPIWVEEDDKGTLLKEYCRLFCERIEEFKFEYIHYLKNAFGLDVLELARKLGKMEDLYSLVDVSVQSAEIDIEWLNCESLQFQFITDERKTNHLKVYGDLTQTEYYTTPSARNPIQWKRYQKGAGINRHEFTWNGDISRKWLVGDPEHLYHSIIHGVHQSYKHFGYNFENLKPLQLKGESVVQTCAEWWHVSLDLAKTILFGKAYSLTFDFHTKGLRERLMANNLIEPLEKELGGKRGVYRWNDTVQGMRLFYQGVYRCECGSLMRYDSHQYRHICEKCGKIDDYSRFSIGNEQFEVIGFKSLGDAKNG</sequence>
<evidence type="ECO:0000313" key="2">
    <source>
        <dbReference type="Proteomes" id="UP000239462"/>
    </source>
</evidence>
<proteinExistence type="predicted"/>
<gene>
    <name evidence="1" type="ORF">MMJJ_06850</name>
</gene>
<dbReference type="Proteomes" id="UP000239462">
    <property type="component" value="Chromosome"/>
</dbReference>
<name>A0A2L1C9U1_METMI</name>
<accession>A0A2L1C9U1</accession>
<evidence type="ECO:0000313" key="1">
    <source>
        <dbReference type="EMBL" id="AVB76099.1"/>
    </source>
</evidence>
<dbReference type="GeneID" id="36101776"/>
<dbReference type="KEGG" id="mmad:MMJJ_06850"/>
<organism evidence="1 2">
    <name type="scientific">Methanococcus maripaludis</name>
    <name type="common">Methanococcus deltae</name>
    <dbReference type="NCBI Taxonomy" id="39152"/>
    <lineage>
        <taxon>Archaea</taxon>
        <taxon>Methanobacteriati</taxon>
        <taxon>Methanobacteriota</taxon>
        <taxon>Methanomada group</taxon>
        <taxon>Methanococci</taxon>
        <taxon>Methanococcales</taxon>
        <taxon>Methanococcaceae</taxon>
        <taxon>Methanococcus</taxon>
    </lineage>
</organism>
<dbReference type="RefSeq" id="WP_104837693.1">
    <property type="nucleotide sequence ID" value="NZ_CP026606.1"/>
</dbReference>
<protein>
    <submittedName>
        <fullName evidence="1">Uncharacterized protein</fullName>
    </submittedName>
</protein>